<dbReference type="Pfam" id="PF14534">
    <property type="entry name" value="DUF4440"/>
    <property type="match status" value="1"/>
</dbReference>
<dbReference type="RefSeq" id="WP_116764729.1">
    <property type="nucleotide sequence ID" value="NZ_QCZH01000033.1"/>
</dbReference>
<protein>
    <recommendedName>
        <fullName evidence="1">DUF4440 domain-containing protein</fullName>
    </recommendedName>
</protein>
<dbReference type="InterPro" id="IPR027843">
    <property type="entry name" value="DUF4440"/>
</dbReference>
<feature type="domain" description="DUF4440" evidence="1">
    <location>
        <begin position="33"/>
        <end position="144"/>
    </location>
</feature>
<evidence type="ECO:0000259" key="1">
    <source>
        <dbReference type="Pfam" id="PF14534"/>
    </source>
</evidence>
<dbReference type="SUPFAM" id="SSF54427">
    <property type="entry name" value="NTF2-like"/>
    <property type="match status" value="1"/>
</dbReference>
<dbReference type="InterPro" id="IPR032710">
    <property type="entry name" value="NTF2-like_dom_sf"/>
</dbReference>
<comment type="caution">
    <text evidence="2">The sequence shown here is derived from an EMBL/GenBank/DDBJ whole genome shotgun (WGS) entry which is preliminary data.</text>
</comment>
<dbReference type="OrthoDB" id="1119084at2"/>
<reference evidence="2 3" key="1">
    <citation type="submission" date="2018-04" db="EMBL/GenBank/DDBJ databases">
        <title>Flavobacterium sp. nov., isolated from glacier ice.</title>
        <authorList>
            <person name="Liu Q."/>
            <person name="Xin Y.-H."/>
        </authorList>
    </citation>
    <scope>NUCLEOTIDE SEQUENCE [LARGE SCALE GENOMIC DNA]</scope>
    <source>
        <strain evidence="2 3">LB2P30</strain>
    </source>
</reference>
<sequence length="148" mass="16915">MKNSIKLALFLLTLYSCTPKTETVNLTYIKLQIVKTEKDFEKAVAEKGLAEGFYQFADSNAVIKREHDTLIIGKNNIKNYYLNPKFQNATVTWSPDAVTISDAGDMASTYGKYVWTSKDVKGKEQVSKGVFHTVWKKQKDGSWKYIWD</sequence>
<organism evidence="2 3">
    <name type="scientific">Flavobacterium laiguense</name>
    <dbReference type="NCBI Taxonomy" id="2169409"/>
    <lineage>
        <taxon>Bacteria</taxon>
        <taxon>Pseudomonadati</taxon>
        <taxon>Bacteroidota</taxon>
        <taxon>Flavobacteriia</taxon>
        <taxon>Flavobacteriales</taxon>
        <taxon>Flavobacteriaceae</taxon>
        <taxon>Flavobacterium</taxon>
    </lineage>
</organism>
<keyword evidence="3" id="KW-1185">Reference proteome</keyword>
<evidence type="ECO:0000313" key="2">
    <source>
        <dbReference type="EMBL" id="PWA05715.1"/>
    </source>
</evidence>
<dbReference type="Gene3D" id="3.10.450.50">
    <property type="match status" value="1"/>
</dbReference>
<evidence type="ECO:0000313" key="3">
    <source>
        <dbReference type="Proteomes" id="UP000245618"/>
    </source>
</evidence>
<dbReference type="PROSITE" id="PS51257">
    <property type="entry name" value="PROKAR_LIPOPROTEIN"/>
    <property type="match status" value="1"/>
</dbReference>
<gene>
    <name evidence="2" type="ORF">DB891_16745</name>
</gene>
<dbReference type="AlphaFoldDB" id="A0A2U1JL31"/>
<proteinExistence type="predicted"/>
<dbReference type="Proteomes" id="UP000245618">
    <property type="component" value="Unassembled WGS sequence"/>
</dbReference>
<accession>A0A2U1JL31</accession>
<name>A0A2U1JL31_9FLAO</name>
<dbReference type="EMBL" id="QCZH01000033">
    <property type="protein sequence ID" value="PWA05715.1"/>
    <property type="molecule type" value="Genomic_DNA"/>
</dbReference>